<feature type="compositionally biased region" description="Basic and acidic residues" evidence="6">
    <location>
        <begin position="757"/>
        <end position="776"/>
    </location>
</feature>
<feature type="domain" description="Cadherin" evidence="9">
    <location>
        <begin position="34"/>
        <end position="130"/>
    </location>
</feature>
<accession>A0A9D3T0C2</accession>
<feature type="compositionally biased region" description="Acidic residues" evidence="6">
    <location>
        <begin position="707"/>
        <end position="725"/>
    </location>
</feature>
<keyword evidence="8" id="KW-0732">Signal</keyword>
<dbReference type="EMBL" id="JAFDVH010000023">
    <property type="protein sequence ID" value="KAG7455853.1"/>
    <property type="molecule type" value="Genomic_DNA"/>
</dbReference>
<proteinExistence type="predicted"/>
<dbReference type="GO" id="GO:0005912">
    <property type="term" value="C:adherens junction"/>
    <property type="evidence" value="ECO:0007669"/>
    <property type="project" value="TreeGrafter"/>
</dbReference>
<evidence type="ECO:0000256" key="8">
    <source>
        <dbReference type="SAM" id="SignalP"/>
    </source>
</evidence>
<evidence type="ECO:0000256" key="2">
    <source>
        <dbReference type="ARBA" id="ARBA00022737"/>
    </source>
</evidence>
<dbReference type="PANTHER" id="PTHR24027:SF431">
    <property type="entry name" value="CADHERIN-RELATED FAMILY MEMBER 5-LIKE ISOFORM X1"/>
    <property type="match status" value="1"/>
</dbReference>
<dbReference type="InterPro" id="IPR015919">
    <property type="entry name" value="Cadherin-like_sf"/>
</dbReference>
<feature type="transmembrane region" description="Helical" evidence="7">
    <location>
        <begin position="485"/>
        <end position="507"/>
    </location>
</feature>
<dbReference type="InterPro" id="IPR039808">
    <property type="entry name" value="Cadherin"/>
</dbReference>
<dbReference type="GO" id="GO:0005509">
    <property type="term" value="F:calcium ion binding"/>
    <property type="evidence" value="ECO:0007669"/>
    <property type="project" value="UniProtKB-UniRule"/>
</dbReference>
<dbReference type="AlphaFoldDB" id="A0A9D3T0C2"/>
<dbReference type="CDD" id="cd11304">
    <property type="entry name" value="Cadherin_repeat"/>
    <property type="match status" value="2"/>
</dbReference>
<dbReference type="SMART" id="SM00112">
    <property type="entry name" value="CA"/>
    <property type="match status" value="3"/>
</dbReference>
<evidence type="ECO:0000259" key="9">
    <source>
        <dbReference type="PROSITE" id="PS50268"/>
    </source>
</evidence>
<keyword evidence="7" id="KW-1133">Transmembrane helix</keyword>
<dbReference type="OrthoDB" id="8958491at2759"/>
<dbReference type="Pfam" id="PF00028">
    <property type="entry name" value="Cadherin"/>
    <property type="match status" value="2"/>
</dbReference>
<feature type="compositionally biased region" description="Basic and acidic residues" evidence="6">
    <location>
        <begin position="696"/>
        <end position="706"/>
    </location>
</feature>
<dbReference type="GO" id="GO:0008013">
    <property type="term" value="F:beta-catenin binding"/>
    <property type="evidence" value="ECO:0007669"/>
    <property type="project" value="TreeGrafter"/>
</dbReference>
<dbReference type="PANTHER" id="PTHR24027">
    <property type="entry name" value="CADHERIN-23"/>
    <property type="match status" value="1"/>
</dbReference>
<dbReference type="Proteomes" id="UP001046870">
    <property type="component" value="Chromosome 23"/>
</dbReference>
<evidence type="ECO:0000256" key="3">
    <source>
        <dbReference type="ARBA" id="ARBA00022837"/>
    </source>
</evidence>
<feature type="compositionally biased region" description="Acidic residues" evidence="6">
    <location>
        <begin position="739"/>
        <end position="751"/>
    </location>
</feature>
<protein>
    <recommendedName>
        <fullName evidence="9">Cadherin domain-containing protein</fullName>
    </recommendedName>
</protein>
<name>A0A9D3T0C2_MEGAT</name>
<dbReference type="InterPro" id="IPR002126">
    <property type="entry name" value="Cadherin-like_dom"/>
</dbReference>
<evidence type="ECO:0000313" key="10">
    <source>
        <dbReference type="EMBL" id="KAG7455853.1"/>
    </source>
</evidence>
<evidence type="ECO:0000313" key="11">
    <source>
        <dbReference type="Proteomes" id="UP001046870"/>
    </source>
</evidence>
<dbReference type="GO" id="GO:0034332">
    <property type="term" value="P:adherens junction organization"/>
    <property type="evidence" value="ECO:0007669"/>
    <property type="project" value="TreeGrafter"/>
</dbReference>
<dbReference type="SUPFAM" id="SSF49313">
    <property type="entry name" value="Cadherin-like"/>
    <property type="match status" value="3"/>
</dbReference>
<feature type="chain" id="PRO_5038887886" description="Cadherin domain-containing protein" evidence="8">
    <location>
        <begin position="24"/>
        <end position="818"/>
    </location>
</feature>
<keyword evidence="4 7" id="KW-0472">Membrane</keyword>
<dbReference type="GO" id="GO:0016342">
    <property type="term" value="C:catenin complex"/>
    <property type="evidence" value="ECO:0007669"/>
    <property type="project" value="TreeGrafter"/>
</dbReference>
<comment type="caution">
    <text evidence="10">The sequence shown here is derived from an EMBL/GenBank/DDBJ whole genome shotgun (WGS) entry which is preliminary data.</text>
</comment>
<evidence type="ECO:0000256" key="4">
    <source>
        <dbReference type="ARBA" id="ARBA00023136"/>
    </source>
</evidence>
<feature type="domain" description="Cadherin" evidence="9">
    <location>
        <begin position="132"/>
        <end position="236"/>
    </location>
</feature>
<sequence length="818" mass="91330">MWKLWSLLLCQVALNMTYHTIRANQCLGGQDILATVRENSPPGEFIANLSIIGEPGANSIRLCLTGDNADWFFLEGKTIRLNTSYSRALDREIQGSVLMAALTCYEGDTIQSEYRIMVEILNENDNRPSFLENSIQPFYISELTAINTVVFTVQASDADEDIIMYIIDKSSPDASYFRIDLPNSGKVILAKPLDYETKALLEFVIYAVEMNTEERYNTTATITVHVLDGDDQYPQFLPCTPLSQDHAHPVCTNPIYMANITERERDTILQFSPGPIHAEDGDRGLRTPLLYTILSGGDNGRFLIDNETGEVLLTRPVENRLRTPIHRLRIMASQRDDPKKYTVATALIRVLAQNRYPPQFNRTTYRGFITENSGPAALVNTYGDAVLVIQASDPDFRDGYNPKIQYSLRPKSNNTRLYHITQEGLLIARTDQLQASEKHFLEVLATDGETGEVVKASVDIEVLPKGQAAPRAPFGPEWLQDRMDVGMAGGVAVVVFLFLVVVIFLFVHLAKRRRRQQDLAERASVAQGKHPNVVDHGRPMPLIEEVSYLNKAFTDNETTGSFRRGIYAKKSDAPTVRSFSWDSHDITVFTIPAPAPSSELHSVMANGRLPNKSAGKTVSFKDEVELRDRGASAEGVPLSWGEEVQLQAEQVLLEVRSETPCLQVPCAGDPGETGRRDTEDCSDGSKPCGADTPLKSSKEQEHRNSNDEEDGDDDDDGYDEDEDAEQNPYKYMHSVLCLSDDDEQADDEEEDHANSPSHERNEREERGGAGRTREDTSFPSKQAPSKISEIHPSANDSHPQTEDCLALEFLFFPESIEI</sequence>
<keyword evidence="7" id="KW-0812">Transmembrane</keyword>
<keyword evidence="2" id="KW-0677">Repeat</keyword>
<gene>
    <name evidence="10" type="ORF">MATL_G00245400</name>
</gene>
<dbReference type="PROSITE" id="PS50268">
    <property type="entry name" value="CADHERIN_2"/>
    <property type="match status" value="4"/>
</dbReference>
<feature type="region of interest" description="Disordered" evidence="6">
    <location>
        <begin position="662"/>
        <end position="800"/>
    </location>
</feature>
<comment type="subcellular location">
    <subcellularLocation>
        <location evidence="1">Membrane</location>
    </subcellularLocation>
</comment>
<feature type="domain" description="Cadherin" evidence="9">
    <location>
        <begin position="361"/>
        <end position="472"/>
    </location>
</feature>
<dbReference type="Gene3D" id="2.60.40.60">
    <property type="entry name" value="Cadherins"/>
    <property type="match status" value="4"/>
</dbReference>
<evidence type="ECO:0000256" key="5">
    <source>
        <dbReference type="PROSITE-ProRule" id="PRU00043"/>
    </source>
</evidence>
<keyword evidence="11" id="KW-1185">Reference proteome</keyword>
<keyword evidence="3 5" id="KW-0106">Calcium</keyword>
<evidence type="ECO:0000256" key="1">
    <source>
        <dbReference type="ARBA" id="ARBA00004370"/>
    </source>
</evidence>
<dbReference type="GO" id="GO:0007156">
    <property type="term" value="P:homophilic cell adhesion via plasma membrane adhesion molecules"/>
    <property type="evidence" value="ECO:0007669"/>
    <property type="project" value="InterPro"/>
</dbReference>
<organism evidence="10 11">
    <name type="scientific">Megalops atlanticus</name>
    <name type="common">Tarpon</name>
    <name type="synonym">Clupea gigantea</name>
    <dbReference type="NCBI Taxonomy" id="7932"/>
    <lineage>
        <taxon>Eukaryota</taxon>
        <taxon>Metazoa</taxon>
        <taxon>Chordata</taxon>
        <taxon>Craniata</taxon>
        <taxon>Vertebrata</taxon>
        <taxon>Euteleostomi</taxon>
        <taxon>Actinopterygii</taxon>
        <taxon>Neopterygii</taxon>
        <taxon>Teleostei</taxon>
        <taxon>Elopiformes</taxon>
        <taxon>Megalopidae</taxon>
        <taxon>Megalops</taxon>
    </lineage>
</organism>
<evidence type="ECO:0000256" key="7">
    <source>
        <dbReference type="SAM" id="Phobius"/>
    </source>
</evidence>
<dbReference type="GO" id="GO:0045296">
    <property type="term" value="F:cadherin binding"/>
    <property type="evidence" value="ECO:0007669"/>
    <property type="project" value="TreeGrafter"/>
</dbReference>
<feature type="signal peptide" evidence="8">
    <location>
        <begin position="1"/>
        <end position="23"/>
    </location>
</feature>
<reference evidence="10" key="1">
    <citation type="submission" date="2021-01" db="EMBL/GenBank/DDBJ databases">
        <authorList>
            <person name="Zahm M."/>
            <person name="Roques C."/>
            <person name="Cabau C."/>
            <person name="Klopp C."/>
            <person name="Donnadieu C."/>
            <person name="Jouanno E."/>
            <person name="Lampietro C."/>
            <person name="Louis A."/>
            <person name="Herpin A."/>
            <person name="Echchiki A."/>
            <person name="Berthelot C."/>
            <person name="Parey E."/>
            <person name="Roest-Crollius H."/>
            <person name="Braasch I."/>
            <person name="Postlethwait J."/>
            <person name="Bobe J."/>
            <person name="Montfort J."/>
            <person name="Bouchez O."/>
            <person name="Begum T."/>
            <person name="Mejri S."/>
            <person name="Adams A."/>
            <person name="Chen W.-J."/>
            <person name="Guiguen Y."/>
        </authorList>
    </citation>
    <scope>NUCLEOTIDE SEQUENCE</scope>
    <source>
        <strain evidence="10">YG-15Mar2019-1</strain>
        <tissue evidence="10">Brain</tissue>
    </source>
</reference>
<dbReference type="GO" id="GO:0016339">
    <property type="term" value="P:calcium-dependent cell-cell adhesion via plasma membrane cell adhesion molecules"/>
    <property type="evidence" value="ECO:0007669"/>
    <property type="project" value="TreeGrafter"/>
</dbReference>
<evidence type="ECO:0000256" key="6">
    <source>
        <dbReference type="SAM" id="MobiDB-lite"/>
    </source>
</evidence>
<dbReference type="GO" id="GO:0016477">
    <property type="term" value="P:cell migration"/>
    <property type="evidence" value="ECO:0007669"/>
    <property type="project" value="TreeGrafter"/>
</dbReference>
<dbReference type="GO" id="GO:0000902">
    <property type="term" value="P:cell morphogenesis"/>
    <property type="evidence" value="ECO:0007669"/>
    <property type="project" value="TreeGrafter"/>
</dbReference>
<dbReference type="GO" id="GO:0044331">
    <property type="term" value="P:cell-cell adhesion mediated by cadherin"/>
    <property type="evidence" value="ECO:0007669"/>
    <property type="project" value="TreeGrafter"/>
</dbReference>
<feature type="domain" description="Cadherin" evidence="9">
    <location>
        <begin position="252"/>
        <end position="360"/>
    </location>
</feature>
<dbReference type="PRINTS" id="PR00205">
    <property type="entry name" value="CADHERIN"/>
</dbReference>
<dbReference type="GO" id="GO:0007043">
    <property type="term" value="P:cell-cell junction assembly"/>
    <property type="evidence" value="ECO:0007669"/>
    <property type="project" value="TreeGrafter"/>
</dbReference>